<evidence type="ECO:0000313" key="2">
    <source>
        <dbReference type="Proteomes" id="UP001222325"/>
    </source>
</evidence>
<dbReference type="SUPFAM" id="SSF75005">
    <property type="entry name" value="Arabinanase/levansucrase/invertase"/>
    <property type="match status" value="1"/>
</dbReference>
<sequence length="209" mass="23103">MGCAHHSRLNQVPRRDFDLESLVVTSLFMLSSLRHLYECSASGNIQHSVARRCTVEEEWINGAPLPQTREPMISCPKSCALEGYIDDDAIFAPTAVMLKALLSLAAPIVVAAACGLDQNFNPPVDLTSCPDSSLFSVWRPRAHFIAPEGWQNDPQGLYQRTDDSCAATSNDFVYWEDSSCFIVILATSYICTRSLQFCQCNGGSWEVSK</sequence>
<gene>
    <name evidence="1" type="ORF">B0H15DRAFT_604319</name>
</gene>
<evidence type="ECO:0000313" key="1">
    <source>
        <dbReference type="EMBL" id="KAJ7076076.1"/>
    </source>
</evidence>
<reference evidence="1" key="1">
    <citation type="submission" date="2023-03" db="EMBL/GenBank/DDBJ databases">
        <title>Massive genome expansion in bonnet fungi (Mycena s.s.) driven by repeated elements and novel gene families across ecological guilds.</title>
        <authorList>
            <consortium name="Lawrence Berkeley National Laboratory"/>
            <person name="Harder C.B."/>
            <person name="Miyauchi S."/>
            <person name="Viragh M."/>
            <person name="Kuo A."/>
            <person name="Thoen E."/>
            <person name="Andreopoulos B."/>
            <person name="Lu D."/>
            <person name="Skrede I."/>
            <person name="Drula E."/>
            <person name="Henrissat B."/>
            <person name="Morin E."/>
            <person name="Kohler A."/>
            <person name="Barry K."/>
            <person name="LaButti K."/>
            <person name="Morin E."/>
            <person name="Salamov A."/>
            <person name="Lipzen A."/>
            <person name="Mereny Z."/>
            <person name="Hegedus B."/>
            <person name="Baldrian P."/>
            <person name="Stursova M."/>
            <person name="Weitz H."/>
            <person name="Taylor A."/>
            <person name="Grigoriev I.V."/>
            <person name="Nagy L.G."/>
            <person name="Martin F."/>
            <person name="Kauserud H."/>
        </authorList>
    </citation>
    <scope>NUCLEOTIDE SEQUENCE</scope>
    <source>
        <strain evidence="1">CBHHK173m</strain>
    </source>
</reference>
<protein>
    <recommendedName>
        <fullName evidence="3">C-type lectin domain-containing protein</fullName>
    </recommendedName>
</protein>
<dbReference type="EMBL" id="JARJCN010000085">
    <property type="protein sequence ID" value="KAJ7076076.1"/>
    <property type="molecule type" value="Genomic_DNA"/>
</dbReference>
<keyword evidence="2" id="KW-1185">Reference proteome</keyword>
<dbReference type="Gene3D" id="2.115.10.20">
    <property type="entry name" value="Glycosyl hydrolase domain, family 43"/>
    <property type="match status" value="1"/>
</dbReference>
<dbReference type="Proteomes" id="UP001222325">
    <property type="component" value="Unassembled WGS sequence"/>
</dbReference>
<evidence type="ECO:0008006" key="3">
    <source>
        <dbReference type="Google" id="ProtNLM"/>
    </source>
</evidence>
<name>A0AAD6XJS0_9AGAR</name>
<organism evidence="1 2">
    <name type="scientific">Mycena belliarum</name>
    <dbReference type="NCBI Taxonomy" id="1033014"/>
    <lineage>
        <taxon>Eukaryota</taxon>
        <taxon>Fungi</taxon>
        <taxon>Dikarya</taxon>
        <taxon>Basidiomycota</taxon>
        <taxon>Agaricomycotina</taxon>
        <taxon>Agaricomycetes</taxon>
        <taxon>Agaricomycetidae</taxon>
        <taxon>Agaricales</taxon>
        <taxon>Marasmiineae</taxon>
        <taxon>Mycenaceae</taxon>
        <taxon>Mycena</taxon>
    </lineage>
</organism>
<accession>A0AAD6XJS0</accession>
<comment type="caution">
    <text evidence="1">The sequence shown here is derived from an EMBL/GenBank/DDBJ whole genome shotgun (WGS) entry which is preliminary data.</text>
</comment>
<dbReference type="AlphaFoldDB" id="A0AAD6XJS0"/>
<dbReference type="InterPro" id="IPR023296">
    <property type="entry name" value="Glyco_hydro_beta-prop_sf"/>
</dbReference>
<proteinExistence type="predicted"/>